<dbReference type="InterPro" id="IPR009476">
    <property type="entry name" value="DUF1097"/>
</dbReference>
<feature type="transmembrane region" description="Helical" evidence="2">
    <location>
        <begin position="51"/>
        <end position="72"/>
    </location>
</feature>
<evidence type="ECO:0000313" key="3">
    <source>
        <dbReference type="EMBL" id="MPY60731.1"/>
    </source>
</evidence>
<dbReference type="RefSeq" id="WP_152774195.1">
    <property type="nucleotide sequence ID" value="NZ_VJZC01000237.1"/>
</dbReference>
<reference evidence="3 4" key="1">
    <citation type="submission" date="2019-07" db="EMBL/GenBank/DDBJ databases">
        <title>New species of Amycolatopsis and Streptomyces.</title>
        <authorList>
            <person name="Duangmal K."/>
            <person name="Teo W.F.A."/>
            <person name="Lipun K."/>
        </authorList>
    </citation>
    <scope>NUCLEOTIDE SEQUENCE [LARGE SCALE GENOMIC DNA]</scope>
    <source>
        <strain evidence="3 4">NBRC 106415</strain>
    </source>
</reference>
<proteinExistence type="predicted"/>
<dbReference type="Pfam" id="PF06496">
    <property type="entry name" value="DUF1097"/>
    <property type="match status" value="1"/>
</dbReference>
<feature type="transmembrane region" description="Helical" evidence="2">
    <location>
        <begin position="139"/>
        <end position="160"/>
    </location>
</feature>
<accession>A0A5N8XMS1</accession>
<organism evidence="3 4">
    <name type="scientific">Streptomyces spongiae</name>
    <dbReference type="NCBI Taxonomy" id="565072"/>
    <lineage>
        <taxon>Bacteria</taxon>
        <taxon>Bacillati</taxon>
        <taxon>Actinomycetota</taxon>
        <taxon>Actinomycetes</taxon>
        <taxon>Kitasatosporales</taxon>
        <taxon>Streptomycetaceae</taxon>
        <taxon>Streptomyces</taxon>
    </lineage>
</organism>
<dbReference type="EMBL" id="VJZC01000237">
    <property type="protein sequence ID" value="MPY60731.1"/>
    <property type="molecule type" value="Genomic_DNA"/>
</dbReference>
<feature type="transmembrane region" description="Helical" evidence="2">
    <location>
        <begin position="84"/>
        <end position="103"/>
    </location>
</feature>
<name>A0A5N8XMS1_9ACTN</name>
<evidence type="ECO:0000313" key="4">
    <source>
        <dbReference type="Proteomes" id="UP000400924"/>
    </source>
</evidence>
<evidence type="ECO:0000256" key="1">
    <source>
        <dbReference type="SAM" id="MobiDB-lite"/>
    </source>
</evidence>
<comment type="caution">
    <text evidence="3">The sequence shown here is derived from an EMBL/GenBank/DDBJ whole genome shotgun (WGS) entry which is preliminary data.</text>
</comment>
<keyword evidence="4" id="KW-1185">Reference proteome</keyword>
<feature type="region of interest" description="Disordered" evidence="1">
    <location>
        <begin position="170"/>
        <end position="212"/>
    </location>
</feature>
<dbReference type="OrthoDB" id="8266131at2"/>
<dbReference type="AlphaFoldDB" id="A0A5N8XMS1"/>
<feature type="compositionally biased region" description="Basic and acidic residues" evidence="1">
    <location>
        <begin position="175"/>
        <end position="203"/>
    </location>
</feature>
<sequence>MKGRLPHEVSASIIAFATVFLLLSPLHMPTWAIFITWAGTFLQGGPSTANAISMITATTTGAGFAVVAVLLNRETGTMFGTGEFAQTLALGVVIFFVNGTLLATGRLKPFSLIPGMFFGFASTFATYFGGFGYDAGNLGAAFVSAAAMCALGPLCAVLGLRLMFAPPDAPPDAPDAARKAESARKAEPTREAEPIPRESEEVTARPATPSPS</sequence>
<protein>
    <submittedName>
        <fullName evidence="3">DUF1097 domain-containing protein</fullName>
    </submittedName>
</protein>
<feature type="transmembrane region" description="Helical" evidence="2">
    <location>
        <begin position="12"/>
        <end position="39"/>
    </location>
</feature>
<feature type="transmembrane region" description="Helical" evidence="2">
    <location>
        <begin position="110"/>
        <end position="133"/>
    </location>
</feature>
<evidence type="ECO:0000256" key="2">
    <source>
        <dbReference type="SAM" id="Phobius"/>
    </source>
</evidence>
<keyword evidence="2" id="KW-0812">Transmembrane</keyword>
<keyword evidence="2" id="KW-1133">Transmembrane helix</keyword>
<dbReference type="Proteomes" id="UP000400924">
    <property type="component" value="Unassembled WGS sequence"/>
</dbReference>
<gene>
    <name evidence="3" type="ORF">FNH08_27365</name>
</gene>
<keyword evidence="2" id="KW-0472">Membrane</keyword>